<feature type="region of interest" description="Disordered" evidence="3">
    <location>
        <begin position="1"/>
        <end position="31"/>
    </location>
</feature>
<dbReference type="GO" id="GO:0016491">
    <property type="term" value="F:oxidoreductase activity"/>
    <property type="evidence" value="ECO:0007669"/>
    <property type="project" value="UniProtKB-KW"/>
</dbReference>
<evidence type="ECO:0000256" key="2">
    <source>
        <dbReference type="ARBA" id="ARBA00023002"/>
    </source>
</evidence>
<dbReference type="Gene3D" id="3.90.1170.50">
    <property type="entry name" value="Aldehyde oxidase/xanthine dehydrogenase, a/b hammerhead"/>
    <property type="match status" value="1"/>
</dbReference>
<proteinExistence type="predicted"/>
<feature type="region of interest" description="Disordered" evidence="3">
    <location>
        <begin position="745"/>
        <end position="774"/>
    </location>
</feature>
<dbReference type="InterPro" id="IPR037165">
    <property type="entry name" value="AldOxase/xan_DH_Mopterin-bd_sf"/>
</dbReference>
<dbReference type="GO" id="GO:0005506">
    <property type="term" value="F:iron ion binding"/>
    <property type="evidence" value="ECO:0007669"/>
    <property type="project" value="InterPro"/>
</dbReference>
<evidence type="ECO:0000259" key="4">
    <source>
        <dbReference type="SMART" id="SM01008"/>
    </source>
</evidence>
<dbReference type="InterPro" id="IPR036856">
    <property type="entry name" value="Ald_Oxase/Xan_DH_a/b_sf"/>
</dbReference>
<geneLocation type="plasmid" evidence="5 6">
    <name>unnamed1</name>
</geneLocation>
<evidence type="ECO:0000313" key="5">
    <source>
        <dbReference type="EMBL" id="QZP39167.1"/>
    </source>
</evidence>
<dbReference type="InterPro" id="IPR000674">
    <property type="entry name" value="Ald_Oxase/Xan_DH_a/b"/>
</dbReference>
<evidence type="ECO:0000256" key="3">
    <source>
        <dbReference type="SAM" id="MobiDB-lite"/>
    </source>
</evidence>
<dbReference type="PANTHER" id="PTHR11908">
    <property type="entry name" value="XANTHINE DEHYDROGENASE"/>
    <property type="match status" value="1"/>
</dbReference>
<dbReference type="InterPro" id="IPR016208">
    <property type="entry name" value="Ald_Oxase/xanthine_DH-like"/>
</dbReference>
<feature type="domain" description="Aldehyde oxidase/xanthine dehydrogenase a/b hammerhead" evidence="4">
    <location>
        <begin position="34"/>
        <end position="145"/>
    </location>
</feature>
<gene>
    <name evidence="5" type="ORF">K6T50_16000</name>
</gene>
<dbReference type="InterPro" id="IPR046867">
    <property type="entry name" value="AldOxase/xan_DH_MoCoBD2"/>
</dbReference>
<keyword evidence="1" id="KW-0500">Molybdenum</keyword>
<dbReference type="InterPro" id="IPR008274">
    <property type="entry name" value="AldOxase/xan_DH_MoCoBD1"/>
</dbReference>
<dbReference type="GeneID" id="67212413"/>
<accession>A0A8T8WH41</accession>
<dbReference type="Proteomes" id="UP000826254">
    <property type="component" value="Plasmid unnamed1"/>
</dbReference>
<dbReference type="SUPFAM" id="SSF54665">
    <property type="entry name" value="CO dehydrogenase molybdoprotein N-domain-like"/>
    <property type="match status" value="1"/>
</dbReference>
<organism evidence="5 6">
    <name type="scientific">Halobaculum magnesiiphilum</name>
    <dbReference type="NCBI Taxonomy" id="1017351"/>
    <lineage>
        <taxon>Archaea</taxon>
        <taxon>Methanobacteriati</taxon>
        <taxon>Methanobacteriota</taxon>
        <taxon>Stenosarchaea group</taxon>
        <taxon>Halobacteria</taxon>
        <taxon>Halobacteriales</taxon>
        <taxon>Haloferacaceae</taxon>
        <taxon>Halobaculum</taxon>
    </lineage>
</organism>
<dbReference type="SUPFAM" id="SSF56003">
    <property type="entry name" value="Molybdenum cofactor-binding domain"/>
    <property type="match status" value="1"/>
</dbReference>
<dbReference type="Pfam" id="PF20256">
    <property type="entry name" value="MoCoBD_2"/>
    <property type="match status" value="1"/>
</dbReference>
<dbReference type="AlphaFoldDB" id="A0A8T8WH41"/>
<dbReference type="EMBL" id="CP081959">
    <property type="protein sequence ID" value="QZP39167.1"/>
    <property type="molecule type" value="Genomic_DNA"/>
</dbReference>
<dbReference type="KEGG" id="hmp:K6T50_16000"/>
<dbReference type="RefSeq" id="WP_222608965.1">
    <property type="nucleotide sequence ID" value="NZ_CP081959.1"/>
</dbReference>
<dbReference type="Gene3D" id="3.30.365.10">
    <property type="entry name" value="Aldehyde oxidase/xanthine dehydrogenase, molybdopterin binding domain"/>
    <property type="match status" value="4"/>
</dbReference>
<name>A0A8T8WH41_9EURY</name>
<evidence type="ECO:0000313" key="6">
    <source>
        <dbReference type="Proteomes" id="UP000826254"/>
    </source>
</evidence>
<dbReference type="Pfam" id="PF02738">
    <property type="entry name" value="MoCoBD_1"/>
    <property type="match status" value="1"/>
</dbReference>
<keyword evidence="5" id="KW-0614">Plasmid</keyword>
<protein>
    <submittedName>
        <fullName evidence="5">Xanthine dehydrogenase family protein molybdopterin-binding subunit</fullName>
    </submittedName>
</protein>
<evidence type="ECO:0000256" key="1">
    <source>
        <dbReference type="ARBA" id="ARBA00022505"/>
    </source>
</evidence>
<dbReference type="SMART" id="SM01008">
    <property type="entry name" value="Ald_Xan_dh_C"/>
    <property type="match status" value="1"/>
</dbReference>
<reference evidence="5 6" key="1">
    <citation type="journal article" date="2021" name="Int. J. Syst. Evol. Microbiol.">
        <title>Halobaculum halophilum sp. nov. and Halobaculum salinum sp. nov., isolated from salt lake and saline soil.</title>
        <authorList>
            <person name="Cui H.L."/>
            <person name="Shi X.W."/>
            <person name="Yin X.M."/>
            <person name="Yang X.Y."/>
            <person name="Hou J."/>
            <person name="Zhu L."/>
        </authorList>
    </citation>
    <scope>NUCLEOTIDE SEQUENCE [LARGE SCALE GENOMIC DNA]</scope>
    <source>
        <strain evidence="5 6">NBRC 109044</strain>
    </source>
</reference>
<keyword evidence="2" id="KW-0560">Oxidoreductase</keyword>
<dbReference type="Pfam" id="PF01315">
    <property type="entry name" value="Ald_Xan_dh_C"/>
    <property type="match status" value="1"/>
</dbReference>
<dbReference type="PANTHER" id="PTHR11908:SF132">
    <property type="entry name" value="ALDEHYDE OXIDASE 1-RELATED"/>
    <property type="match status" value="1"/>
</dbReference>
<feature type="compositionally biased region" description="Basic and acidic residues" evidence="3">
    <location>
        <begin position="1"/>
        <end position="10"/>
    </location>
</feature>
<keyword evidence="6" id="KW-1185">Reference proteome</keyword>
<sequence length="817" mass="88739">MSNALDRQEESEADADSTAVGEPMGRREDDRLLRGEGKYMDDFEPTSNLHHVAFLRSPVAHGEIDDIDTTAAERREDVTCVLTGADIAEQMDPFAVGVQNPPEYYPLAVDKVRYDGEPVAMVVATTKYGATDALEDIVVDYTRLDPVTDELEALDDDSPQIHPSGNCANYRELEYGPVDEAFERADHVVEREFEFPRYTSAPMETYGVIAEYDTARDGATVWSNFQGPFTMHPVVAGALGMSEADLQFKVPSDSGGSFGVKAHIYPYIAAAVIASREAGAPVKWIESRREHLQASACHTDRTQRMRGAVSEEGDILGVWVDLYDNFGAYVRAPEPGNTFRPLGNYVNAYDFDAFGGEFRAVQTNKCPAGLNRGYGCHQYYFGLERLIDCMADVVGMDPTAFRERNFIDEDEFPYRTPTGGEYDSGRYSKALQRAKELFEYEDYLGRRDRARANNRYIGIGCAAIIDPSASNMGYVSVALPPEEREKGHPKSGAVSAVTMMVQPDASIVVELDSAPSGQGHETTASQIAADELGVDPEAITVVSGMDTSEKAWSVSSGSYSSRFATVGHSAVKNASEQIAEQMRRIAAVILDVDPVMISLEDGRAHGPDGGAISIREIAGTAHWNPSKLPDNIEPGLRTQHTFSMDDSRPIDEDDRINSSGSYGYGVQLVAVEVNKTTGEIDILDYVAVHDCGTIVNPKIVDGQVEGGIFHGLAGSLYEELRYDDSGTLQTDTFMDYAVPTAKEAPDVTTDHIETPSPKTPMGSKGTGEAGTEGAPAAIANAVNDALDPLGVEITSLPLKPPRVWSLIEEAEGEKSSD</sequence>